<dbReference type="SUPFAM" id="SSF47384">
    <property type="entry name" value="Homodimeric domain of signal transducing histidine kinase"/>
    <property type="match status" value="1"/>
</dbReference>
<dbReference type="Pfam" id="PF02518">
    <property type="entry name" value="HATPase_c"/>
    <property type="match status" value="1"/>
</dbReference>
<dbReference type="FunFam" id="3.30.565.10:FF:000010">
    <property type="entry name" value="Sensor histidine kinase RcsC"/>
    <property type="match status" value="1"/>
</dbReference>
<keyword evidence="6" id="KW-0808">Transferase</keyword>
<evidence type="ECO:0000256" key="10">
    <source>
        <dbReference type="PROSITE-ProRule" id="PRU00169"/>
    </source>
</evidence>
<dbReference type="Gene3D" id="3.40.50.2300">
    <property type="match status" value="2"/>
</dbReference>
<evidence type="ECO:0000256" key="5">
    <source>
        <dbReference type="ARBA" id="ARBA00022553"/>
    </source>
</evidence>
<dbReference type="InterPro" id="IPR005467">
    <property type="entry name" value="His_kinase_dom"/>
</dbReference>
<feature type="transmembrane region" description="Helical" evidence="11">
    <location>
        <begin position="290"/>
        <end position="311"/>
    </location>
</feature>
<comment type="catalytic activity">
    <reaction evidence="1">
        <text>ATP + protein L-histidine = ADP + protein N-phospho-L-histidine.</text>
        <dbReference type="EC" id="2.7.13.3"/>
    </reaction>
</comment>
<dbReference type="SUPFAM" id="SSF52172">
    <property type="entry name" value="CheY-like"/>
    <property type="match status" value="2"/>
</dbReference>
<dbReference type="RefSeq" id="WP_159752026.1">
    <property type="nucleotide sequence ID" value="NZ_WUQX01000001.1"/>
</dbReference>
<dbReference type="GO" id="GO:0000155">
    <property type="term" value="F:phosphorelay sensor kinase activity"/>
    <property type="evidence" value="ECO:0007669"/>
    <property type="project" value="InterPro"/>
</dbReference>
<evidence type="ECO:0000259" key="12">
    <source>
        <dbReference type="PROSITE" id="PS50109"/>
    </source>
</evidence>
<dbReference type="PRINTS" id="PR00344">
    <property type="entry name" value="BCTRLSENSOR"/>
</dbReference>
<dbReference type="CDD" id="cd00082">
    <property type="entry name" value="HisKA"/>
    <property type="match status" value="1"/>
</dbReference>
<dbReference type="InterPro" id="IPR036890">
    <property type="entry name" value="HATPase_C_sf"/>
</dbReference>
<feature type="modified residue" description="4-aspartylphosphate" evidence="10">
    <location>
        <position position="785"/>
    </location>
</feature>
<dbReference type="InterPro" id="IPR036097">
    <property type="entry name" value="HisK_dim/P_sf"/>
</dbReference>
<name>A0A7X3SK39_9FIRM</name>
<dbReference type="PROSITE" id="PS50109">
    <property type="entry name" value="HIS_KIN"/>
    <property type="match status" value="1"/>
</dbReference>
<feature type="domain" description="Histidine kinase" evidence="12">
    <location>
        <begin position="353"/>
        <end position="577"/>
    </location>
</feature>
<keyword evidence="11" id="KW-0472">Membrane</keyword>
<dbReference type="InterPro" id="IPR003594">
    <property type="entry name" value="HATPase_dom"/>
</dbReference>
<feature type="modified residue" description="4-aspartylphosphate" evidence="10">
    <location>
        <position position="646"/>
    </location>
</feature>
<dbReference type="EC" id="2.7.13.3" evidence="3"/>
<dbReference type="CDD" id="cd17546">
    <property type="entry name" value="REC_hyHK_CKI1_RcsC-like"/>
    <property type="match status" value="2"/>
</dbReference>
<dbReference type="Pfam" id="PF00072">
    <property type="entry name" value="Response_reg"/>
    <property type="match status" value="2"/>
</dbReference>
<dbReference type="Proteomes" id="UP000460412">
    <property type="component" value="Unassembled WGS sequence"/>
</dbReference>
<comment type="similarity">
    <text evidence="2">In the N-terminal section; belongs to the phytochrome family.</text>
</comment>
<feature type="domain" description="Response regulatory" evidence="13">
    <location>
        <begin position="733"/>
        <end position="854"/>
    </location>
</feature>
<proteinExistence type="inferred from homology"/>
<dbReference type="Gene3D" id="1.10.287.130">
    <property type="match status" value="1"/>
</dbReference>
<dbReference type="InterPro" id="IPR011006">
    <property type="entry name" value="CheY-like_superfamily"/>
</dbReference>
<evidence type="ECO:0000256" key="7">
    <source>
        <dbReference type="ARBA" id="ARBA00023012"/>
    </source>
</evidence>
<dbReference type="SMART" id="SM00387">
    <property type="entry name" value="HATPase_c"/>
    <property type="match status" value="1"/>
</dbReference>
<keyword evidence="7" id="KW-0902">Two-component regulatory system</keyword>
<keyword evidence="11" id="KW-1133">Transmembrane helix</keyword>
<accession>A0A7X3SK39</accession>
<dbReference type="PANTHER" id="PTHR45339:SF1">
    <property type="entry name" value="HYBRID SIGNAL TRANSDUCTION HISTIDINE KINASE J"/>
    <property type="match status" value="1"/>
</dbReference>
<keyword evidence="15" id="KW-1185">Reference proteome</keyword>
<dbReference type="EMBL" id="WUQX01000001">
    <property type="protein sequence ID" value="MXP76990.1"/>
    <property type="molecule type" value="Genomic_DNA"/>
</dbReference>
<keyword evidence="6" id="KW-0418">Kinase</keyword>
<organism evidence="14 15">
    <name type="scientific">Sporofaciens musculi</name>
    <dbReference type="NCBI Taxonomy" id="2681861"/>
    <lineage>
        <taxon>Bacteria</taxon>
        <taxon>Bacillati</taxon>
        <taxon>Bacillota</taxon>
        <taxon>Clostridia</taxon>
        <taxon>Lachnospirales</taxon>
        <taxon>Lachnospiraceae</taxon>
        <taxon>Sporofaciens</taxon>
    </lineage>
</organism>
<sequence length="855" mass="96326">MRNGKIKSGGRRRAALIIPFLFVFLILGIVVYSVAQKISKEMSLSAINNLDESLDLIGNTIETILGKEAEFQVLLAQEMADSKNPEEFVLSYERNSTMVKLSLIRTGETEGISNTGEVFSEKDLDFSAGKTVDGLPLSSSYVNDMGTWAYTMKCPVMRENDEIAVLYIEYIYDSFDEALPNDFYNSEATLYLMDAASRKFVMKPKGMGERNAGHLNLDDFYNANKIREENIMKKVDEYINEGNDMMFYHNIQNQDSLIYMWSVNDGVVYLIGYVPVQAIQREGDAVNQNMFIVVALMLLAFVGWCAFYLFFERQQRKIQKDREEEREIHNKQLKEALQTAQIANNSKTTFLSNMSHDIRTPMNAILGFATLLAKDVDNPEKVREYTKKITASGQHLLGLINDVLDISKIESGKAALTIGEFALKDMISSIDAIIRPAAKAKGQNFDIAVTGIKHEHLIGDETRLNQILINLLSNSVKYTQEGGNIWLRIIGLEQHSNQFERVRIEVEDNGYGMTPEFLETIFEPFTRAENSTTNKIQGTGLGMAITKNIVELMGGMIEVFSEVGLGSLFTVDLELRIPDIEADEKFWEQKGIRRLLVVDDEPDICENVRLLMEDTGVHVDVAHNGEEALQMRSCDMEKDYDVVLLDWRMPLMDGIETARQMKKACAKDVPLLLLTAHDCDELQEEALEAGIDGFLTKPFFVAPFKEKLLEILEERGIETENKLQAAGSIAGRHFLVAEDNEINAEIIEELLDIEEATCDIVQNGKLAVERFSAEEPGKYDAILMDIQMPVMNGHEASRAIRSLNRQDAKMIRIIAMTANAFAEDVKDALDAGMDAHIAKPVDMELLKQTLSLYLR</sequence>
<evidence type="ECO:0000259" key="13">
    <source>
        <dbReference type="PROSITE" id="PS50110"/>
    </source>
</evidence>
<keyword evidence="11" id="KW-0812">Transmembrane</keyword>
<dbReference type="Pfam" id="PF00512">
    <property type="entry name" value="HisKA"/>
    <property type="match status" value="1"/>
</dbReference>
<comment type="function">
    <text evidence="8">May play the central regulatory role in sporulation. It may be an element of the effector pathway responsible for the activation of sporulation genes in response to nutritional stress. Spo0A may act in concert with spo0H (a sigma factor) to control the expression of some genes that are critical to the sporulation process.</text>
</comment>
<dbReference type="InterPro" id="IPR003661">
    <property type="entry name" value="HisK_dim/P_dom"/>
</dbReference>
<gene>
    <name evidence="14" type="ORF">GN277_16845</name>
</gene>
<evidence type="ECO:0000256" key="1">
    <source>
        <dbReference type="ARBA" id="ARBA00000085"/>
    </source>
</evidence>
<dbReference type="SMART" id="SM00388">
    <property type="entry name" value="HisKA"/>
    <property type="match status" value="1"/>
</dbReference>
<feature type="domain" description="Response regulatory" evidence="13">
    <location>
        <begin position="594"/>
        <end position="712"/>
    </location>
</feature>
<evidence type="ECO:0000256" key="4">
    <source>
        <dbReference type="ARBA" id="ARBA00018672"/>
    </source>
</evidence>
<dbReference type="PANTHER" id="PTHR45339">
    <property type="entry name" value="HYBRID SIGNAL TRANSDUCTION HISTIDINE KINASE J"/>
    <property type="match status" value="1"/>
</dbReference>
<evidence type="ECO:0000313" key="15">
    <source>
        <dbReference type="Proteomes" id="UP000460412"/>
    </source>
</evidence>
<dbReference type="AlphaFoldDB" id="A0A7X3SK39"/>
<dbReference type="InterPro" id="IPR001789">
    <property type="entry name" value="Sig_transdc_resp-reg_receiver"/>
</dbReference>
<protein>
    <recommendedName>
        <fullName evidence="9">Circadian input-output histidine kinase CikA</fullName>
        <ecNumber evidence="3">2.7.13.3</ecNumber>
    </recommendedName>
    <alternativeName>
        <fullName evidence="4">Stage 0 sporulation protein A homolog</fullName>
    </alternativeName>
</protein>
<evidence type="ECO:0000256" key="11">
    <source>
        <dbReference type="SAM" id="Phobius"/>
    </source>
</evidence>
<dbReference type="SUPFAM" id="SSF55874">
    <property type="entry name" value="ATPase domain of HSP90 chaperone/DNA topoisomerase II/histidine kinase"/>
    <property type="match status" value="1"/>
</dbReference>
<evidence type="ECO:0000256" key="6">
    <source>
        <dbReference type="ARBA" id="ARBA00022777"/>
    </source>
</evidence>
<feature type="transmembrane region" description="Helical" evidence="11">
    <location>
        <begin position="14"/>
        <end position="35"/>
    </location>
</feature>
<evidence type="ECO:0000313" key="14">
    <source>
        <dbReference type="EMBL" id="MXP76990.1"/>
    </source>
</evidence>
<reference evidence="14 15" key="1">
    <citation type="submission" date="2019-12" db="EMBL/GenBank/DDBJ databases">
        <title>Sporaefaciens musculi gen. nov., sp. nov., a novel bacterium isolated from the caecum of an obese mouse.</title>
        <authorList>
            <person name="Rasmussen T.S."/>
            <person name="Streidl T."/>
            <person name="Hitch T.C.A."/>
            <person name="Wortmann E."/>
            <person name="Deptula P."/>
            <person name="Hansen M."/>
            <person name="Nielsen D.S."/>
            <person name="Clavel T."/>
            <person name="Vogensen F.K."/>
        </authorList>
    </citation>
    <scope>NUCLEOTIDE SEQUENCE [LARGE SCALE GENOMIC DNA]</scope>
    <source>
        <strain evidence="14 15">WCA-9-b2</strain>
    </source>
</reference>
<dbReference type="InterPro" id="IPR004358">
    <property type="entry name" value="Sig_transdc_His_kin-like_C"/>
</dbReference>
<dbReference type="SMART" id="SM00448">
    <property type="entry name" value="REC"/>
    <property type="match status" value="2"/>
</dbReference>
<evidence type="ECO:0000256" key="9">
    <source>
        <dbReference type="ARBA" id="ARBA00074306"/>
    </source>
</evidence>
<dbReference type="Gene3D" id="3.30.565.10">
    <property type="entry name" value="Histidine kinase-like ATPase, C-terminal domain"/>
    <property type="match status" value="1"/>
</dbReference>
<evidence type="ECO:0000256" key="2">
    <source>
        <dbReference type="ARBA" id="ARBA00006402"/>
    </source>
</evidence>
<dbReference type="PROSITE" id="PS50110">
    <property type="entry name" value="RESPONSE_REGULATORY"/>
    <property type="match status" value="2"/>
</dbReference>
<comment type="caution">
    <text evidence="14">The sequence shown here is derived from an EMBL/GenBank/DDBJ whole genome shotgun (WGS) entry which is preliminary data.</text>
</comment>
<dbReference type="CDD" id="cd16922">
    <property type="entry name" value="HATPase_EvgS-ArcB-TorS-like"/>
    <property type="match status" value="1"/>
</dbReference>
<evidence type="ECO:0000256" key="8">
    <source>
        <dbReference type="ARBA" id="ARBA00024867"/>
    </source>
</evidence>
<keyword evidence="5 10" id="KW-0597">Phosphoprotein</keyword>
<evidence type="ECO:0000256" key="3">
    <source>
        <dbReference type="ARBA" id="ARBA00012438"/>
    </source>
</evidence>